<dbReference type="AlphaFoldDB" id="A0A919A0Q7"/>
<dbReference type="RefSeq" id="WP_190138681.1">
    <property type="nucleotide sequence ID" value="NZ_BNBT01000106.1"/>
</dbReference>
<sequence length="259" mass="25834">MPHTLLTALAALWGATAGTLLPRAVYRLSVPPGEPWRTHCPSGDHELTGWLGTDGTGGTGGTNGTGGGTCDCAGEDGAARAPRATTLALLTALITTALAAATGPRPELAVWLLLAPPALVLAYVDRAVMRLPDVLTLPLAAAALALLGAAAALPGHGGSWTTAALGSLTLSGGYFVLFLINPNGMAFGDVKLALALGAALGWYGWGPLLLGTFAGFVCAALYGGWLVVVRGAGRRTAIAFGPFLLAGALAGVLLGAYAA</sequence>
<keyword evidence="3" id="KW-1133">Transmembrane helix</keyword>
<dbReference type="PANTHER" id="PTHR30487">
    <property type="entry name" value="TYPE 4 PREPILIN-LIKE PROTEINS LEADER PEPTIDE-PROCESSING ENZYME"/>
    <property type="match status" value="1"/>
</dbReference>
<dbReference type="GO" id="GO:0006465">
    <property type="term" value="P:signal peptide processing"/>
    <property type="evidence" value="ECO:0007669"/>
    <property type="project" value="TreeGrafter"/>
</dbReference>
<dbReference type="Pfam" id="PF01478">
    <property type="entry name" value="Peptidase_A24"/>
    <property type="match status" value="1"/>
</dbReference>
<evidence type="ECO:0000256" key="3">
    <source>
        <dbReference type="SAM" id="Phobius"/>
    </source>
</evidence>
<keyword evidence="3" id="KW-0812">Transmembrane</keyword>
<feature type="transmembrane region" description="Helical" evidence="3">
    <location>
        <begin position="108"/>
        <end position="128"/>
    </location>
</feature>
<evidence type="ECO:0000313" key="5">
    <source>
        <dbReference type="EMBL" id="GHE79245.1"/>
    </source>
</evidence>
<feature type="transmembrane region" description="Helical" evidence="3">
    <location>
        <begin position="237"/>
        <end position="258"/>
    </location>
</feature>
<dbReference type="InterPro" id="IPR014032">
    <property type="entry name" value="Peptidase_A24A_bac"/>
</dbReference>
<dbReference type="InterPro" id="IPR000045">
    <property type="entry name" value="Prepilin_IV_endopep_pep"/>
</dbReference>
<proteinExistence type="inferred from homology"/>
<dbReference type="GO" id="GO:0005886">
    <property type="term" value="C:plasma membrane"/>
    <property type="evidence" value="ECO:0007669"/>
    <property type="project" value="TreeGrafter"/>
</dbReference>
<dbReference type="PANTHER" id="PTHR30487:SF0">
    <property type="entry name" value="PREPILIN LEADER PEPTIDASE_N-METHYLTRANSFERASE-RELATED"/>
    <property type="match status" value="1"/>
</dbReference>
<feature type="transmembrane region" description="Helical" evidence="3">
    <location>
        <begin position="84"/>
        <end position="101"/>
    </location>
</feature>
<evidence type="ECO:0000256" key="2">
    <source>
        <dbReference type="RuleBase" id="RU003793"/>
    </source>
</evidence>
<dbReference type="Proteomes" id="UP000608024">
    <property type="component" value="Unassembled WGS sequence"/>
</dbReference>
<dbReference type="PRINTS" id="PR00864">
    <property type="entry name" value="PREPILNPTASE"/>
</dbReference>
<evidence type="ECO:0000256" key="1">
    <source>
        <dbReference type="ARBA" id="ARBA00005801"/>
    </source>
</evidence>
<dbReference type="Gene3D" id="1.20.120.1220">
    <property type="match status" value="1"/>
</dbReference>
<keyword evidence="3" id="KW-0472">Membrane</keyword>
<dbReference type="EMBL" id="BNBT01000106">
    <property type="protein sequence ID" value="GHE79245.1"/>
    <property type="molecule type" value="Genomic_DNA"/>
</dbReference>
<evidence type="ECO:0000313" key="6">
    <source>
        <dbReference type="Proteomes" id="UP000608024"/>
    </source>
</evidence>
<protein>
    <submittedName>
        <fullName evidence="5">Prepilin peptidase</fullName>
    </submittedName>
</protein>
<gene>
    <name evidence="5" type="ORF">GCM10018785_54210</name>
</gene>
<comment type="caution">
    <text evidence="5">The sequence shown here is derived from an EMBL/GenBank/DDBJ whole genome shotgun (WGS) entry which is preliminary data.</text>
</comment>
<feature type="transmembrane region" description="Helical" evidence="3">
    <location>
        <begin position="200"/>
        <end position="225"/>
    </location>
</feature>
<feature type="transmembrane region" description="Helical" evidence="3">
    <location>
        <begin position="160"/>
        <end position="180"/>
    </location>
</feature>
<keyword evidence="6" id="KW-1185">Reference proteome</keyword>
<organism evidence="5 6">
    <name type="scientific">Streptomyces longispororuber</name>
    <dbReference type="NCBI Taxonomy" id="68230"/>
    <lineage>
        <taxon>Bacteria</taxon>
        <taxon>Bacillati</taxon>
        <taxon>Actinomycetota</taxon>
        <taxon>Actinomycetes</taxon>
        <taxon>Kitasatosporales</taxon>
        <taxon>Streptomycetaceae</taxon>
        <taxon>Streptomyces</taxon>
    </lineage>
</organism>
<name>A0A919A0Q7_9ACTN</name>
<reference evidence="5" key="2">
    <citation type="submission" date="2020-09" db="EMBL/GenBank/DDBJ databases">
        <authorList>
            <person name="Sun Q."/>
            <person name="Ohkuma M."/>
        </authorList>
    </citation>
    <scope>NUCLEOTIDE SEQUENCE</scope>
    <source>
        <strain evidence="5">JCM 4784</strain>
    </source>
</reference>
<dbReference type="InterPro" id="IPR050882">
    <property type="entry name" value="Prepilin_peptidase/N-MTase"/>
</dbReference>
<feature type="domain" description="Prepilin type IV endopeptidase peptidase" evidence="4">
    <location>
        <begin position="114"/>
        <end position="223"/>
    </location>
</feature>
<feature type="transmembrane region" description="Helical" evidence="3">
    <location>
        <begin position="134"/>
        <end position="153"/>
    </location>
</feature>
<accession>A0A919A0Q7</accession>
<reference evidence="5" key="1">
    <citation type="journal article" date="2014" name="Int. J. Syst. Evol. Microbiol.">
        <title>Complete genome sequence of Corynebacterium casei LMG S-19264T (=DSM 44701T), isolated from a smear-ripened cheese.</title>
        <authorList>
            <consortium name="US DOE Joint Genome Institute (JGI-PGF)"/>
            <person name="Walter F."/>
            <person name="Albersmeier A."/>
            <person name="Kalinowski J."/>
            <person name="Ruckert C."/>
        </authorList>
    </citation>
    <scope>NUCLEOTIDE SEQUENCE</scope>
    <source>
        <strain evidence="5">JCM 4784</strain>
    </source>
</reference>
<evidence type="ECO:0000259" key="4">
    <source>
        <dbReference type="Pfam" id="PF01478"/>
    </source>
</evidence>
<comment type="similarity">
    <text evidence="1 2">Belongs to the peptidase A24 family.</text>
</comment>
<dbReference type="GO" id="GO:0004190">
    <property type="term" value="F:aspartic-type endopeptidase activity"/>
    <property type="evidence" value="ECO:0007669"/>
    <property type="project" value="InterPro"/>
</dbReference>